<dbReference type="Pfam" id="PF02465">
    <property type="entry name" value="FliD_N"/>
    <property type="match status" value="1"/>
</dbReference>
<proteinExistence type="inferred from homology"/>
<dbReference type="Proteomes" id="UP001219584">
    <property type="component" value="Chromosome"/>
</dbReference>
<evidence type="ECO:0000256" key="4">
    <source>
        <dbReference type="ARBA" id="ARBA00023143"/>
    </source>
</evidence>
<comment type="subcellular location">
    <subcellularLocation>
        <location evidence="5">Secreted</location>
    </subcellularLocation>
    <subcellularLocation>
        <location evidence="5">Bacterial flagellum</location>
    </subcellularLocation>
</comment>
<organism evidence="8 9">
    <name type="scientific">Janthinobacterium rivuli</name>
    <dbReference type="NCBI Taxonomy" id="2751478"/>
    <lineage>
        <taxon>Bacteria</taxon>
        <taxon>Pseudomonadati</taxon>
        <taxon>Pseudomonadota</taxon>
        <taxon>Betaproteobacteria</taxon>
        <taxon>Burkholderiales</taxon>
        <taxon>Oxalobacteraceae</taxon>
        <taxon>Janthinobacterium</taxon>
    </lineage>
</organism>
<dbReference type="InterPro" id="IPR040026">
    <property type="entry name" value="FliD"/>
</dbReference>
<name>A0ABY8I1D0_9BURK</name>
<feature type="domain" description="Flagellar hook-associated protein 2 N-terminal" evidence="6">
    <location>
        <begin position="17"/>
        <end position="113"/>
    </location>
</feature>
<keyword evidence="5" id="KW-0964">Secreted</keyword>
<feature type="domain" description="Flagellar hook-associated protein 2 C-terminal" evidence="7">
    <location>
        <begin position="801"/>
        <end position="876"/>
    </location>
</feature>
<protein>
    <recommendedName>
        <fullName evidence="5">Flagellar hook-associated protein 2</fullName>
        <shortName evidence="5">HAP2</shortName>
    </recommendedName>
    <alternativeName>
        <fullName evidence="5">Flagellar cap protein</fullName>
    </alternativeName>
</protein>
<evidence type="ECO:0000313" key="8">
    <source>
        <dbReference type="EMBL" id="WFR78694.1"/>
    </source>
</evidence>
<keyword evidence="4 5" id="KW-0975">Bacterial flagellum</keyword>
<accession>A0ABY8I1D0</accession>
<dbReference type="PANTHER" id="PTHR30288:SF0">
    <property type="entry name" value="FLAGELLAR HOOK-ASSOCIATED PROTEIN 2"/>
    <property type="match status" value="1"/>
</dbReference>
<evidence type="ECO:0000256" key="1">
    <source>
        <dbReference type="ARBA" id="ARBA00009764"/>
    </source>
</evidence>
<dbReference type="Pfam" id="PF07196">
    <property type="entry name" value="Flagellin_IN"/>
    <property type="match status" value="2"/>
</dbReference>
<evidence type="ECO:0000259" key="6">
    <source>
        <dbReference type="Pfam" id="PF02465"/>
    </source>
</evidence>
<dbReference type="InterPro" id="IPR010810">
    <property type="entry name" value="Flagellin_hook_IN_motif"/>
</dbReference>
<dbReference type="PANTHER" id="PTHR30288">
    <property type="entry name" value="FLAGELLAR CAP/ASSEMBLY PROTEIN FLID"/>
    <property type="match status" value="1"/>
</dbReference>
<keyword evidence="8" id="KW-0966">Cell projection</keyword>
<reference evidence="8 9" key="1">
    <citation type="submission" date="2023-04" db="EMBL/GenBank/DDBJ databases">
        <title>Nanopore sequencing of Janthinobacterium from water.</title>
        <authorList>
            <person name="Ciuchcinski K."/>
            <person name="Rokowska A."/>
            <person name="Dziewit L."/>
        </authorList>
    </citation>
    <scope>NUCLEOTIDE SEQUENCE [LARGE SCALE GENOMIC DNA]</scope>
    <source>
        <strain evidence="8 9">DEMB2</strain>
    </source>
</reference>
<gene>
    <name evidence="8" type="primary">fliD</name>
    <name evidence="8" type="ORF">P9875_23775</name>
</gene>
<dbReference type="Pfam" id="PF07195">
    <property type="entry name" value="FliD_C"/>
    <property type="match status" value="2"/>
</dbReference>
<comment type="function">
    <text evidence="5">Required for morphogenesis and for the elongation of the flagellar filament by facilitating polymerization of the flagellin monomers at the tip of growing filament. Forms a capping structure, which prevents flagellin subunits (transported through the central channel of the flagellum) from leaking out without polymerization at the distal end.</text>
</comment>
<keyword evidence="3" id="KW-0175">Coiled coil</keyword>
<keyword evidence="8" id="KW-0969">Cilium</keyword>
<comment type="similarity">
    <text evidence="1 5">Belongs to the FliD family.</text>
</comment>
<comment type="subunit">
    <text evidence="2 5">Homopentamer.</text>
</comment>
<feature type="domain" description="Flagellar hook-associated protein 2 C-terminal" evidence="7">
    <location>
        <begin position="461"/>
        <end position="624"/>
    </location>
</feature>
<dbReference type="InterPro" id="IPR010809">
    <property type="entry name" value="FliD_C"/>
</dbReference>
<evidence type="ECO:0000259" key="7">
    <source>
        <dbReference type="Pfam" id="PF07195"/>
    </source>
</evidence>
<dbReference type="Gene3D" id="3.30.70.2120">
    <property type="match status" value="1"/>
</dbReference>
<dbReference type="RefSeq" id="WP_278316778.1">
    <property type="nucleotide sequence ID" value="NZ_CP121464.1"/>
</dbReference>
<sequence length="893" mass="88959">MAITPTLSSIGIGAGASGLDVNAIIDKLMTAEAAPLGTFDKKTASYQAKLSAMGTLSGAVSTFQNSLSALSNTNNFRAVSATPADPLVLSASAGAKAVAGNYNINVTQLAQSQTLMSGGMANKLSTIGLGSKTTISFQLGSLTGGTFGLNGTALGATTAQTGISNGSLILNGTAIPTDASTKSARALADAINAKSSTTGVTATAQPTSSSATMFAGFGSVETGADGTYSLSVGGVEIVTQGNGVAANGGITAASLDTTLEGPNAVSNALAAANITVTGKAADGTLKFTRADGSNLNIEEVVTGSVKGGIGHASNAVNDGSNVTLTSTINLASSNASPITIAGSNPAAAGLTAGSGGAYMNTNFTQDGTQATGTVVIDATNNTLQGIRDAINNAGLGVTASIVSDGTDKPFHLVLSSSKTGANSSMKISLSGSDGLPPDSALNDLLSYDASGTQNLKQNSAAQNTNFSVNGIAITSASNSVDTAIEGVTLGIAKVGSTSLSVQKDTSTVKTSINAFVKAYNDLNTAMAKMTAYDPETKKGGVLLGDSTAQSIQSQLRKQLGAPITGLNSSLSTLSQVGISFQKDGSLTLDSSKLDKAISANFTDIAGLFSALGKATDSNVAFTSSTAATKPGSYELTITTMASQGSITSAAVLPATTTIGSDTTWSITLNDTEPSAAKNTAQVVIPAGTYTPAQMASIIQSSVNGVKAFSDNGATVSASIDGTGKLVLASSRYGSVSNIAISSGTGTAPTDLFGAAAPVKGADVAGTLGGQPVIGSGQTLTGAAGSPADGLKIEVTGGTTGSRGTVSFSQGYAYQLNNLATSFLGTDGMITNRSKGLNETIKSIATQRDKFSDKLNDIETRYRAQYSRLDVTLSRLTSTQSYLTQQLAAIAANR</sequence>
<keyword evidence="9" id="KW-1185">Reference proteome</keyword>
<keyword evidence="8" id="KW-0282">Flagellum</keyword>
<dbReference type="EMBL" id="CP121464">
    <property type="protein sequence ID" value="WFR78694.1"/>
    <property type="molecule type" value="Genomic_DNA"/>
</dbReference>
<evidence type="ECO:0000313" key="9">
    <source>
        <dbReference type="Proteomes" id="UP001219584"/>
    </source>
</evidence>
<evidence type="ECO:0000256" key="3">
    <source>
        <dbReference type="ARBA" id="ARBA00023054"/>
    </source>
</evidence>
<evidence type="ECO:0000256" key="2">
    <source>
        <dbReference type="ARBA" id="ARBA00011255"/>
    </source>
</evidence>
<evidence type="ECO:0000256" key="5">
    <source>
        <dbReference type="RuleBase" id="RU362066"/>
    </source>
</evidence>
<dbReference type="InterPro" id="IPR003481">
    <property type="entry name" value="FliD_N"/>
</dbReference>